<dbReference type="InterPro" id="IPR002711">
    <property type="entry name" value="HNH"/>
</dbReference>
<proteinExistence type="predicted"/>
<dbReference type="RefSeq" id="WP_310280489.1">
    <property type="nucleotide sequence ID" value="NZ_JAVDWQ010000005.1"/>
</dbReference>
<dbReference type="InterPro" id="IPR003615">
    <property type="entry name" value="HNH_nuc"/>
</dbReference>
<dbReference type="InterPro" id="IPR056086">
    <property type="entry name" value="DUF7669"/>
</dbReference>
<evidence type="ECO:0000313" key="3">
    <source>
        <dbReference type="Proteomes" id="UP001269081"/>
    </source>
</evidence>
<dbReference type="Pfam" id="PF24706">
    <property type="entry name" value="DUF7669"/>
    <property type="match status" value="1"/>
</dbReference>
<sequence>MERPFVWQMIREAIDDINGQASYDDIKNYINDKWENVNQKTINAQIIAITVNHDSRGYYPENRKPRLTNSHSPYDVLFKIGRGLVMKYDAIEHGIWEVYEQDDHKLSVRRHSVPMKIFTPADIIWFKNVTNQVNGEAYLDLTYDEFTLHFPTIHETNAGKPQVGEIILIRQKVNGIPAFTHLVTPADMHVDDANDRSDYQYGRRVKIIAKTNIENFIPVSETLWDRLKYGGITQGNACRIKNINNVGNVDELQFDIWQKFHGRFVAAGIQSESVTSSILTELENTNPELSVTEGELLLVSHLVKERNRKIVNEKKNQAIKNNTLICEVCEFSFPSIYGAEFIECHHIIPISQPGIRETTLKDLSLVCANCHRMLHKKFDGEYLSIKQLSERMKSLK</sequence>
<reference evidence="2 3" key="1">
    <citation type="submission" date="2023-07" db="EMBL/GenBank/DDBJ databases">
        <title>Sorghum-associated microbial communities from plants grown in Nebraska, USA.</title>
        <authorList>
            <person name="Schachtman D."/>
        </authorList>
    </citation>
    <scope>NUCLEOTIDE SEQUENCE [LARGE SCALE GENOMIC DNA]</scope>
    <source>
        <strain evidence="2 3">4129</strain>
    </source>
</reference>
<dbReference type="Proteomes" id="UP001269081">
    <property type="component" value="Unassembled WGS sequence"/>
</dbReference>
<feature type="domain" description="HNH nuclease" evidence="1">
    <location>
        <begin position="314"/>
        <end position="372"/>
    </location>
</feature>
<evidence type="ECO:0000259" key="1">
    <source>
        <dbReference type="SMART" id="SM00507"/>
    </source>
</evidence>
<accession>A0ABU1Y6Q3</accession>
<name>A0ABU1Y6Q3_9FLAO</name>
<protein>
    <recommendedName>
        <fullName evidence="1">HNH nuclease domain-containing protein</fullName>
    </recommendedName>
</protein>
<evidence type="ECO:0000313" key="2">
    <source>
        <dbReference type="EMBL" id="MDR7209907.1"/>
    </source>
</evidence>
<organism evidence="2 3">
    <name type="scientific">Flavobacterium piscis</name>
    <dbReference type="NCBI Taxonomy" id="1114874"/>
    <lineage>
        <taxon>Bacteria</taxon>
        <taxon>Pseudomonadati</taxon>
        <taxon>Bacteroidota</taxon>
        <taxon>Flavobacteriia</taxon>
        <taxon>Flavobacteriales</taxon>
        <taxon>Flavobacteriaceae</taxon>
        <taxon>Flavobacterium</taxon>
    </lineage>
</organism>
<dbReference type="Gene3D" id="1.10.30.50">
    <property type="match status" value="1"/>
</dbReference>
<dbReference type="SMART" id="SM00507">
    <property type="entry name" value="HNHc"/>
    <property type="match status" value="1"/>
</dbReference>
<dbReference type="CDD" id="cd00085">
    <property type="entry name" value="HNHc"/>
    <property type="match status" value="1"/>
</dbReference>
<gene>
    <name evidence="2" type="ORF">J2W48_001846</name>
</gene>
<keyword evidence="3" id="KW-1185">Reference proteome</keyword>
<dbReference type="Pfam" id="PF01844">
    <property type="entry name" value="HNH"/>
    <property type="match status" value="1"/>
</dbReference>
<comment type="caution">
    <text evidence="2">The sequence shown here is derived from an EMBL/GenBank/DDBJ whole genome shotgun (WGS) entry which is preliminary data.</text>
</comment>
<dbReference type="EMBL" id="JAVDWQ010000005">
    <property type="protein sequence ID" value="MDR7209907.1"/>
    <property type="molecule type" value="Genomic_DNA"/>
</dbReference>